<organism evidence="9 10">
    <name type="scientific">Dongia sedimenti</name>
    <dbReference type="NCBI Taxonomy" id="3064282"/>
    <lineage>
        <taxon>Bacteria</taxon>
        <taxon>Pseudomonadati</taxon>
        <taxon>Pseudomonadota</taxon>
        <taxon>Alphaproteobacteria</taxon>
        <taxon>Rhodospirillales</taxon>
        <taxon>Dongiaceae</taxon>
        <taxon>Dongia</taxon>
    </lineage>
</organism>
<dbReference type="PROSITE" id="PS50893">
    <property type="entry name" value="ABC_TRANSPORTER_2"/>
    <property type="match status" value="1"/>
</dbReference>
<dbReference type="InterPro" id="IPR013611">
    <property type="entry name" value="Transp-assoc_OB_typ2"/>
</dbReference>
<accession>A0ABU0YUK2</accession>
<feature type="domain" description="ABC transporter" evidence="8">
    <location>
        <begin position="4"/>
        <end position="234"/>
    </location>
</feature>
<proteinExistence type="inferred from homology"/>
<dbReference type="InterPro" id="IPR050093">
    <property type="entry name" value="ABC_SmlMolc_Importer"/>
</dbReference>
<evidence type="ECO:0000313" key="10">
    <source>
        <dbReference type="Proteomes" id="UP001230156"/>
    </source>
</evidence>
<keyword evidence="2 7" id="KW-1003">Cell membrane</keyword>
<keyword evidence="4 7" id="KW-0067">ATP-binding</keyword>
<evidence type="ECO:0000256" key="3">
    <source>
        <dbReference type="ARBA" id="ARBA00022741"/>
    </source>
</evidence>
<dbReference type="GO" id="GO:0005524">
    <property type="term" value="F:ATP binding"/>
    <property type="evidence" value="ECO:0007669"/>
    <property type="project" value="UniProtKB-KW"/>
</dbReference>
<evidence type="ECO:0000256" key="5">
    <source>
        <dbReference type="ARBA" id="ARBA00022967"/>
    </source>
</evidence>
<evidence type="ECO:0000256" key="2">
    <source>
        <dbReference type="ARBA" id="ARBA00022475"/>
    </source>
</evidence>
<evidence type="ECO:0000256" key="4">
    <source>
        <dbReference type="ARBA" id="ARBA00022840"/>
    </source>
</evidence>
<sequence>MAFLEIENLRKTFGANTVVQGFDLAVEKGEFISFLGPSGCGKTTTLRMVAGFEQPDSGRIAIGNKDVTGLRANQRQIGMVFQSYALFPNMTVAENVAYGLKIARRPAAEIRARVEEMLALIKLPSMAQRYPHQLSGGQQQRVALARALSINPQVLLLDEPLSALDAKIRISLREEIRAVQRKLGITTIYVTHDQEEALSISDRIVVMNEGRIDQVGTPFEIYNRPKTRFVASFVGTLNIVQGEVLDAALGRIQIDGQEVKVSRGLNGLASGATQAFALRPEAVTLGEGGDGRNRLRGTIDQVSFLGSVVRIRVRLKDNAILLDTFNNPNLTPPEFGSAVAVNFGTEDLLVLEGGERG</sequence>
<dbReference type="Pfam" id="PF00005">
    <property type="entry name" value="ABC_tran"/>
    <property type="match status" value="1"/>
</dbReference>
<keyword evidence="3 7" id="KW-0547">Nucleotide-binding</keyword>
<dbReference type="EMBL" id="JAUYVI010000011">
    <property type="protein sequence ID" value="MDQ7251384.1"/>
    <property type="molecule type" value="Genomic_DNA"/>
</dbReference>
<comment type="caution">
    <text evidence="9">The sequence shown here is derived from an EMBL/GenBank/DDBJ whole genome shotgun (WGS) entry which is preliminary data.</text>
</comment>
<evidence type="ECO:0000313" key="9">
    <source>
        <dbReference type="EMBL" id="MDQ7251384.1"/>
    </source>
</evidence>
<reference evidence="10" key="1">
    <citation type="submission" date="2023-08" db="EMBL/GenBank/DDBJ databases">
        <title>Rhodospirillaceae gen. nov., a novel taxon isolated from the Yangtze River Yuezi River estuary sludge.</title>
        <authorList>
            <person name="Ruan L."/>
        </authorList>
    </citation>
    <scope>NUCLEOTIDE SEQUENCE [LARGE SCALE GENOMIC DNA]</scope>
    <source>
        <strain evidence="10">R-7</strain>
    </source>
</reference>
<dbReference type="Proteomes" id="UP001230156">
    <property type="component" value="Unassembled WGS sequence"/>
</dbReference>
<comment type="subunit">
    <text evidence="7">The complex is composed of two ATP-binding proteins (PotA), two transmembrane proteins (PotB and PotC) and a solute-binding protein (PotD).</text>
</comment>
<keyword evidence="10" id="KW-1185">Reference proteome</keyword>
<comment type="catalytic activity">
    <reaction evidence="7">
        <text>ATP + H2O + polyamine-[polyamine-binding protein]Side 1 = ADP + phosphate + polyamineSide 2 + [polyamine-binding protein]Side 1.</text>
        <dbReference type="EC" id="7.6.2.11"/>
    </reaction>
</comment>
<protein>
    <recommendedName>
        <fullName evidence="7">Spermidine/putrescine import ATP-binding protein PotA</fullName>
        <ecNumber evidence="7">7.6.2.11</ecNumber>
    </recommendedName>
</protein>
<dbReference type="PANTHER" id="PTHR42781:SF4">
    <property type="entry name" value="SPERMIDINE_PUTRESCINE IMPORT ATP-BINDING PROTEIN POTA"/>
    <property type="match status" value="1"/>
</dbReference>
<dbReference type="PANTHER" id="PTHR42781">
    <property type="entry name" value="SPERMIDINE/PUTRESCINE IMPORT ATP-BINDING PROTEIN POTA"/>
    <property type="match status" value="1"/>
</dbReference>
<dbReference type="Pfam" id="PF08402">
    <property type="entry name" value="TOBE_2"/>
    <property type="match status" value="1"/>
</dbReference>
<keyword evidence="6 7" id="KW-0472">Membrane</keyword>
<dbReference type="Gene3D" id="2.40.50.100">
    <property type="match status" value="1"/>
</dbReference>
<dbReference type="InterPro" id="IPR003439">
    <property type="entry name" value="ABC_transporter-like_ATP-bd"/>
</dbReference>
<evidence type="ECO:0000256" key="1">
    <source>
        <dbReference type="ARBA" id="ARBA00022448"/>
    </source>
</evidence>
<dbReference type="SUPFAM" id="SSF52540">
    <property type="entry name" value="P-loop containing nucleoside triphosphate hydrolases"/>
    <property type="match status" value="1"/>
</dbReference>
<comment type="similarity">
    <text evidence="7">Belongs to the ABC transporter superfamily. Spermidine/putrescine importer (TC 3.A.1.11.1) family.</text>
</comment>
<dbReference type="EC" id="7.6.2.11" evidence="7"/>
<dbReference type="PROSITE" id="PS00211">
    <property type="entry name" value="ABC_TRANSPORTER_1"/>
    <property type="match status" value="1"/>
</dbReference>
<gene>
    <name evidence="7" type="primary">potA</name>
    <name evidence="9" type="ORF">Q8A70_27105</name>
</gene>
<dbReference type="SMART" id="SM00382">
    <property type="entry name" value="AAA"/>
    <property type="match status" value="1"/>
</dbReference>
<evidence type="ECO:0000256" key="7">
    <source>
        <dbReference type="RuleBase" id="RU364083"/>
    </source>
</evidence>
<dbReference type="InterPro" id="IPR005893">
    <property type="entry name" value="PotA-like"/>
</dbReference>
<evidence type="ECO:0000256" key="6">
    <source>
        <dbReference type="ARBA" id="ARBA00023136"/>
    </source>
</evidence>
<dbReference type="Gene3D" id="3.40.50.300">
    <property type="entry name" value="P-loop containing nucleotide triphosphate hydrolases"/>
    <property type="match status" value="1"/>
</dbReference>
<dbReference type="RefSeq" id="WP_379961709.1">
    <property type="nucleotide sequence ID" value="NZ_JAUYVI010000011.1"/>
</dbReference>
<keyword evidence="5 7" id="KW-1278">Translocase</keyword>
<name>A0ABU0YUK2_9PROT</name>
<comment type="function">
    <text evidence="7">Part of the ABC transporter complex PotABCD involved in spermidine/putrescine import. Responsible for energy coupling to the transport system.</text>
</comment>
<dbReference type="SUPFAM" id="SSF50331">
    <property type="entry name" value="MOP-like"/>
    <property type="match status" value="1"/>
</dbReference>
<evidence type="ECO:0000259" key="8">
    <source>
        <dbReference type="PROSITE" id="PS50893"/>
    </source>
</evidence>
<keyword evidence="1 7" id="KW-0813">Transport</keyword>
<dbReference type="InterPro" id="IPR027417">
    <property type="entry name" value="P-loop_NTPase"/>
</dbReference>
<dbReference type="InterPro" id="IPR008995">
    <property type="entry name" value="Mo/tungstate-bd_C_term_dom"/>
</dbReference>
<dbReference type="InterPro" id="IPR017871">
    <property type="entry name" value="ABC_transporter-like_CS"/>
</dbReference>
<dbReference type="NCBIfam" id="TIGR01187">
    <property type="entry name" value="potA"/>
    <property type="match status" value="1"/>
</dbReference>
<dbReference type="InterPro" id="IPR003593">
    <property type="entry name" value="AAA+_ATPase"/>
</dbReference>